<dbReference type="EMBL" id="HBUF01198294">
    <property type="protein sequence ID" value="CAG6660940.1"/>
    <property type="molecule type" value="Transcribed_RNA"/>
</dbReference>
<reference evidence="1" key="1">
    <citation type="submission" date="2021-05" db="EMBL/GenBank/DDBJ databases">
        <authorList>
            <person name="Alioto T."/>
            <person name="Alioto T."/>
            <person name="Gomez Garrido J."/>
        </authorList>
    </citation>
    <scope>NUCLEOTIDE SEQUENCE</scope>
</reference>
<dbReference type="AlphaFoldDB" id="A0A8D8S0Z4"/>
<organism evidence="1">
    <name type="scientific">Cacopsylla melanoneura</name>
    <dbReference type="NCBI Taxonomy" id="428564"/>
    <lineage>
        <taxon>Eukaryota</taxon>
        <taxon>Metazoa</taxon>
        <taxon>Ecdysozoa</taxon>
        <taxon>Arthropoda</taxon>
        <taxon>Hexapoda</taxon>
        <taxon>Insecta</taxon>
        <taxon>Pterygota</taxon>
        <taxon>Neoptera</taxon>
        <taxon>Paraneoptera</taxon>
        <taxon>Hemiptera</taxon>
        <taxon>Sternorrhyncha</taxon>
        <taxon>Psylloidea</taxon>
        <taxon>Psyllidae</taxon>
        <taxon>Psyllinae</taxon>
        <taxon>Cacopsylla</taxon>
    </lineage>
</organism>
<evidence type="ECO:0000313" key="1">
    <source>
        <dbReference type="EMBL" id="CAG6660940.1"/>
    </source>
</evidence>
<accession>A0A8D8S0Z4</accession>
<sequence length="111" mass="12016">MMGFPNRSVLPVQGSVVSPGPRLAAFGQGMVGLTLASGGQKVTRGKSARLPLKCSLPSVGPVSHMTEKYNTMRLDVVMMRVSIDLSESFIPTRDLSIHILCIIFTKHLVSY</sequence>
<name>A0A8D8S0Z4_9HEMI</name>
<protein>
    <submittedName>
        <fullName evidence="1">Uncharacterized protein</fullName>
    </submittedName>
</protein>
<proteinExistence type="predicted"/>